<feature type="binding site" evidence="8">
    <location>
        <begin position="19"/>
        <end position="24"/>
    </location>
    <ligand>
        <name>ATP</name>
        <dbReference type="ChEBI" id="CHEBI:30616"/>
    </ligand>
</feature>
<dbReference type="AlphaFoldDB" id="A0AAF0YHK4"/>
<dbReference type="PANTHER" id="PTHR43033:SF1">
    <property type="entry name" value="TRNA(ILE)-LYSIDINE SYNTHASE-RELATED"/>
    <property type="match status" value="1"/>
</dbReference>
<comment type="similarity">
    <text evidence="8">Belongs to the tRNA(Ile)-lysidine synthase family.</text>
</comment>
<name>A0AAF0YHK4_9STAP</name>
<comment type="domain">
    <text evidence="8">The N-terminal region contains the highly conserved SGGXDS motif, predicted to be a P-loop motif involved in ATP binding.</text>
</comment>
<dbReference type="RefSeq" id="WP_102167577.1">
    <property type="nucleotide sequence ID" value="NZ_CP136964.1"/>
</dbReference>
<evidence type="ECO:0000256" key="6">
    <source>
        <dbReference type="ARBA" id="ARBA00022840"/>
    </source>
</evidence>
<evidence type="ECO:0000313" key="11">
    <source>
        <dbReference type="Proteomes" id="UP000243626"/>
    </source>
</evidence>
<keyword evidence="2 8" id="KW-0963">Cytoplasm</keyword>
<dbReference type="HAMAP" id="MF_01161">
    <property type="entry name" value="tRNA_Ile_lys_synt"/>
    <property type="match status" value="1"/>
</dbReference>
<dbReference type="GO" id="GO:0032267">
    <property type="term" value="F:tRNA(Ile)-lysidine synthase activity"/>
    <property type="evidence" value="ECO:0007669"/>
    <property type="project" value="UniProtKB-EC"/>
</dbReference>
<dbReference type="GO" id="GO:0005737">
    <property type="term" value="C:cytoplasm"/>
    <property type="evidence" value="ECO:0007669"/>
    <property type="project" value="UniProtKB-SubCell"/>
</dbReference>
<gene>
    <name evidence="8 10" type="primary">tilS</name>
    <name evidence="10" type="ORF">CJ229_005630</name>
</gene>
<organism evidence="10 11">
    <name type="scientific">Nosocomiicoccus massiliensis</name>
    <dbReference type="NCBI Taxonomy" id="1232430"/>
    <lineage>
        <taxon>Bacteria</taxon>
        <taxon>Bacillati</taxon>
        <taxon>Bacillota</taxon>
        <taxon>Bacilli</taxon>
        <taxon>Bacillales</taxon>
        <taxon>Staphylococcaceae</taxon>
        <taxon>Nosocomiicoccus</taxon>
    </lineage>
</organism>
<keyword evidence="6 8" id="KW-0067">ATP-binding</keyword>
<dbReference type="InterPro" id="IPR012796">
    <property type="entry name" value="Lysidine-tRNA-synth_C"/>
</dbReference>
<evidence type="ECO:0000256" key="2">
    <source>
        <dbReference type="ARBA" id="ARBA00022490"/>
    </source>
</evidence>
<dbReference type="PANTHER" id="PTHR43033">
    <property type="entry name" value="TRNA(ILE)-LYSIDINE SYNTHASE-RELATED"/>
    <property type="match status" value="1"/>
</dbReference>
<evidence type="ECO:0000313" key="10">
    <source>
        <dbReference type="EMBL" id="WOS95580.1"/>
    </source>
</evidence>
<dbReference type="SUPFAM" id="SSF52402">
    <property type="entry name" value="Adenine nucleotide alpha hydrolases-like"/>
    <property type="match status" value="1"/>
</dbReference>
<evidence type="ECO:0000259" key="9">
    <source>
        <dbReference type="SMART" id="SM00977"/>
    </source>
</evidence>
<evidence type="ECO:0000256" key="8">
    <source>
        <dbReference type="HAMAP-Rule" id="MF_01161"/>
    </source>
</evidence>
<reference evidence="11" key="1">
    <citation type="submission" date="2017-09" db="EMBL/GenBank/DDBJ databases">
        <title>Bacterial strain isolated from the female urinary microbiota.</title>
        <authorList>
            <person name="Thomas-White K."/>
            <person name="Kumar N."/>
            <person name="Forster S."/>
            <person name="Putonti C."/>
            <person name="Lawley T."/>
            <person name="Wolfe A.J."/>
        </authorList>
    </citation>
    <scope>NUCLEOTIDE SEQUENCE [LARGE SCALE GENOMIC DNA]</scope>
    <source>
        <strain evidence="11">UMB0959</strain>
    </source>
</reference>
<evidence type="ECO:0000256" key="7">
    <source>
        <dbReference type="ARBA" id="ARBA00048539"/>
    </source>
</evidence>
<dbReference type="GO" id="GO:0006400">
    <property type="term" value="P:tRNA modification"/>
    <property type="evidence" value="ECO:0007669"/>
    <property type="project" value="UniProtKB-UniRule"/>
</dbReference>
<comment type="subcellular location">
    <subcellularLocation>
        <location evidence="1 8">Cytoplasm</location>
    </subcellularLocation>
</comment>
<dbReference type="NCBIfam" id="TIGR02432">
    <property type="entry name" value="lysidine_TilS_N"/>
    <property type="match status" value="1"/>
</dbReference>
<keyword evidence="11" id="KW-1185">Reference proteome</keyword>
<dbReference type="NCBIfam" id="TIGR02433">
    <property type="entry name" value="lysidine_TilS_C"/>
    <property type="match status" value="1"/>
</dbReference>
<dbReference type="EMBL" id="CP136964">
    <property type="protein sequence ID" value="WOS95580.1"/>
    <property type="molecule type" value="Genomic_DNA"/>
</dbReference>
<reference evidence="10 11" key="2">
    <citation type="submission" date="2023-10" db="EMBL/GenBank/DDBJ databases">
        <authorList>
            <person name="Choi B."/>
        </authorList>
    </citation>
    <scope>NUCLEOTIDE SEQUENCE [LARGE SCALE GENOMIC DNA]</scope>
    <source>
        <strain evidence="10 11">UMB0959</strain>
    </source>
</reference>
<dbReference type="InterPro" id="IPR011063">
    <property type="entry name" value="TilS/TtcA_N"/>
</dbReference>
<dbReference type="SMART" id="SM00977">
    <property type="entry name" value="TilS_C"/>
    <property type="match status" value="1"/>
</dbReference>
<dbReference type="Gene3D" id="3.40.50.620">
    <property type="entry name" value="HUPs"/>
    <property type="match status" value="1"/>
</dbReference>
<feature type="domain" description="Lysidine-tRNA(Ile) synthetase C-terminal" evidence="9">
    <location>
        <begin position="321"/>
        <end position="381"/>
    </location>
</feature>
<dbReference type="InterPro" id="IPR012795">
    <property type="entry name" value="tRNA_Ile_lys_synt_N"/>
</dbReference>
<proteinExistence type="inferred from homology"/>
<evidence type="ECO:0000256" key="3">
    <source>
        <dbReference type="ARBA" id="ARBA00022598"/>
    </source>
</evidence>
<dbReference type="SUPFAM" id="SSF56037">
    <property type="entry name" value="PheT/TilS domain"/>
    <property type="match status" value="1"/>
</dbReference>
<accession>A0AAF0YHK4</accession>
<dbReference type="Pfam" id="PF01171">
    <property type="entry name" value="ATP_bind_3"/>
    <property type="match status" value="1"/>
</dbReference>
<comment type="catalytic activity">
    <reaction evidence="7 8">
        <text>cytidine(34) in tRNA(Ile2) + L-lysine + ATP = lysidine(34) in tRNA(Ile2) + AMP + diphosphate + H(+)</text>
        <dbReference type="Rhea" id="RHEA:43744"/>
        <dbReference type="Rhea" id="RHEA-COMP:10625"/>
        <dbReference type="Rhea" id="RHEA-COMP:10670"/>
        <dbReference type="ChEBI" id="CHEBI:15378"/>
        <dbReference type="ChEBI" id="CHEBI:30616"/>
        <dbReference type="ChEBI" id="CHEBI:32551"/>
        <dbReference type="ChEBI" id="CHEBI:33019"/>
        <dbReference type="ChEBI" id="CHEBI:82748"/>
        <dbReference type="ChEBI" id="CHEBI:83665"/>
        <dbReference type="ChEBI" id="CHEBI:456215"/>
        <dbReference type="EC" id="6.3.4.19"/>
    </reaction>
</comment>
<evidence type="ECO:0000256" key="5">
    <source>
        <dbReference type="ARBA" id="ARBA00022741"/>
    </source>
</evidence>
<dbReference type="InterPro" id="IPR012094">
    <property type="entry name" value="tRNA_Ile_lys_synt"/>
</dbReference>
<dbReference type="CDD" id="cd01992">
    <property type="entry name" value="TilS_N"/>
    <property type="match status" value="1"/>
</dbReference>
<keyword evidence="5 8" id="KW-0547">Nucleotide-binding</keyword>
<dbReference type="Proteomes" id="UP000243626">
    <property type="component" value="Chromosome"/>
</dbReference>
<comment type="function">
    <text evidence="8">Ligates lysine onto the cytidine present at position 34 of the AUA codon-specific tRNA(Ile) that contains the anticodon CAU, in an ATP-dependent manner. Cytidine is converted to lysidine, thus changing the amino acid specificity of the tRNA from methionine to isoleucine.</text>
</comment>
<evidence type="ECO:0000256" key="1">
    <source>
        <dbReference type="ARBA" id="ARBA00004496"/>
    </source>
</evidence>
<dbReference type="GO" id="GO:0005524">
    <property type="term" value="F:ATP binding"/>
    <property type="evidence" value="ECO:0007669"/>
    <property type="project" value="UniProtKB-UniRule"/>
</dbReference>
<evidence type="ECO:0000256" key="4">
    <source>
        <dbReference type="ARBA" id="ARBA00022694"/>
    </source>
</evidence>
<dbReference type="Pfam" id="PF11734">
    <property type="entry name" value="TilS_C"/>
    <property type="match status" value="1"/>
</dbReference>
<keyword evidence="3 8" id="KW-0436">Ligase</keyword>
<protein>
    <recommendedName>
        <fullName evidence="8">tRNA(Ile)-lysidine synthase</fullName>
        <ecNumber evidence="8">6.3.4.19</ecNumber>
    </recommendedName>
    <alternativeName>
        <fullName evidence="8">tRNA(Ile)-2-lysyl-cytidine synthase</fullName>
    </alternativeName>
    <alternativeName>
        <fullName evidence="8">tRNA(Ile)-lysidine synthetase</fullName>
    </alternativeName>
</protein>
<dbReference type="InterPro" id="IPR014729">
    <property type="entry name" value="Rossmann-like_a/b/a_fold"/>
</dbReference>
<keyword evidence="4 8" id="KW-0819">tRNA processing</keyword>
<sequence length="398" mass="46569">MVKLNVTWTPSDNIAIALSGGIDSTVLYHLLTTRYRDTYRELYILHVNHGSREASIGEEQALRKMADSDGYVFLSTTLNLDKFSQRKGRDLRYAFFYDMLNEYDIDYCLTAHHKDDDFETIMFELLTGRHLKGIGIPSQFGKVLRPMMSVRLQEIEQYAHEHRLEYFEDHTNDTNDYTRNYIRHEVLPNIEQHDELHLESLTQFKEDYNEMTQYFKQEAESFLKDKPVSRKKFNACSHILKVYILNRWLNVGRAYSVEMIRLLQSDTSQFELPVGEQSFVCSYDDCYVISDRMFDEEMTIDDAGTYYFNGYKITVDGSPNLTVRTFQPGDRVAIPNVGTKKVNRLFIDKKISHEKRKTMPIIVDDTGTIVAVGNIYNIIELLSNFKIDLHVEELYYDA</sequence>
<dbReference type="EC" id="6.3.4.19" evidence="8"/>
<dbReference type="KEGG" id="nmy:CJ229_005630"/>